<accession>A0A0D8B7D0</accession>
<organism evidence="2 3">
    <name type="scientific">Frankia torreyi</name>
    <dbReference type="NCBI Taxonomy" id="1856"/>
    <lineage>
        <taxon>Bacteria</taxon>
        <taxon>Bacillati</taxon>
        <taxon>Actinomycetota</taxon>
        <taxon>Actinomycetes</taxon>
        <taxon>Frankiales</taxon>
        <taxon>Frankiaceae</taxon>
        <taxon>Frankia</taxon>
    </lineage>
</organism>
<reference evidence="2 3" key="2">
    <citation type="journal article" date="2016" name="Genome Announc.">
        <title>Permanent Draft Genome Sequences for Two Variants of Frankia sp. Strain CpI1, the First Frankia Strain Isolated from Root Nodules of Comptonia peregrina.</title>
        <authorList>
            <person name="Oshone R."/>
            <person name="Hurst S.G.IV."/>
            <person name="Abebe-Akele F."/>
            <person name="Simpson S."/>
            <person name="Morris K."/>
            <person name="Thomas W.K."/>
            <person name="Tisa L.S."/>
        </authorList>
    </citation>
    <scope>NUCLEOTIDE SEQUENCE [LARGE SCALE GENOMIC DNA]</scope>
    <source>
        <strain evidence="3">CpI1-S</strain>
    </source>
</reference>
<dbReference type="PATRIC" id="fig|1502723.3.peg.1586"/>
<evidence type="ECO:0000256" key="1">
    <source>
        <dbReference type="SAM" id="MobiDB-lite"/>
    </source>
</evidence>
<evidence type="ECO:0000313" key="3">
    <source>
        <dbReference type="Proteomes" id="UP000032545"/>
    </source>
</evidence>
<dbReference type="Proteomes" id="UP000032545">
    <property type="component" value="Unassembled WGS sequence"/>
</dbReference>
<evidence type="ECO:0000313" key="2">
    <source>
        <dbReference type="EMBL" id="KJE19272.1"/>
    </source>
</evidence>
<keyword evidence="3" id="KW-1185">Reference proteome</keyword>
<reference evidence="3" key="1">
    <citation type="submission" date="2015-02" db="EMBL/GenBank/DDBJ databases">
        <title>Draft Genome of Frankia sp. CpI1-S.</title>
        <authorList>
            <person name="Oshone R.T."/>
            <person name="Ngom M."/>
            <person name="Ghodhbane-Gtari F."/>
            <person name="Gtari M."/>
            <person name="Morris K."/>
            <person name="Thomas K."/>
            <person name="Sen A."/>
            <person name="Tisa L.S."/>
        </authorList>
    </citation>
    <scope>NUCLEOTIDE SEQUENCE [LARGE SCALE GENOMIC DNA]</scope>
    <source>
        <strain evidence="3">CpI1-S</strain>
    </source>
</reference>
<name>A0A0D8B7D0_9ACTN</name>
<feature type="region of interest" description="Disordered" evidence="1">
    <location>
        <begin position="1"/>
        <end position="20"/>
    </location>
</feature>
<comment type="caution">
    <text evidence="2">The sequence shown here is derived from an EMBL/GenBank/DDBJ whole genome shotgun (WGS) entry which is preliminary data.</text>
</comment>
<protein>
    <submittedName>
        <fullName evidence="2">Uncharacterized protein</fullName>
    </submittedName>
</protein>
<gene>
    <name evidence="2" type="ORF">FF36_06456</name>
</gene>
<dbReference type="AlphaFoldDB" id="A0A0D8B7D0"/>
<dbReference type="EMBL" id="JYFN01000149">
    <property type="protein sequence ID" value="KJE19272.1"/>
    <property type="molecule type" value="Genomic_DNA"/>
</dbReference>
<proteinExistence type="predicted"/>
<sequence length="74" mass="8097">MTPYFPDGCPETAPPGWPTDTPYERPHFVTICPACIQSWRGDFFVSDPVHVPDGVPILLAFPWSAEIAAASLIP</sequence>